<dbReference type="EMBL" id="JADKNH010000002">
    <property type="protein sequence ID" value="MBF4692383.1"/>
    <property type="molecule type" value="Genomic_DNA"/>
</dbReference>
<evidence type="ECO:0000313" key="1">
    <source>
        <dbReference type="EMBL" id="MBF4692383.1"/>
    </source>
</evidence>
<reference evidence="1 2" key="1">
    <citation type="submission" date="2020-11" db="EMBL/GenBank/DDBJ databases">
        <title>Fusibacter basophilias sp. nov.</title>
        <authorList>
            <person name="Qiu D."/>
        </authorList>
    </citation>
    <scope>NUCLEOTIDE SEQUENCE [LARGE SCALE GENOMIC DNA]</scope>
    <source>
        <strain evidence="1 2">Q10-2</strain>
    </source>
</reference>
<comment type="caution">
    <text evidence="1">The sequence shown here is derived from an EMBL/GenBank/DDBJ whole genome shotgun (WGS) entry which is preliminary data.</text>
</comment>
<accession>A0ABR9ZPJ0</accession>
<dbReference type="Proteomes" id="UP000614200">
    <property type="component" value="Unassembled WGS sequence"/>
</dbReference>
<evidence type="ECO:0000313" key="2">
    <source>
        <dbReference type="Proteomes" id="UP000614200"/>
    </source>
</evidence>
<keyword evidence="2" id="KW-1185">Reference proteome</keyword>
<organism evidence="1 2">
    <name type="scientific">Fusibacter ferrireducens</name>
    <dbReference type="NCBI Taxonomy" id="2785058"/>
    <lineage>
        <taxon>Bacteria</taxon>
        <taxon>Bacillati</taxon>
        <taxon>Bacillota</taxon>
        <taxon>Clostridia</taxon>
        <taxon>Eubacteriales</taxon>
        <taxon>Eubacteriales Family XII. Incertae Sedis</taxon>
        <taxon>Fusibacter</taxon>
    </lineage>
</organism>
<gene>
    <name evidence="1" type="ORF">ISU02_04610</name>
</gene>
<sequence length="52" mass="5785">MIPIIIVSLLASSGIVYEISKTKVKDHIIRQNETQSQLLSNETGLWLGTFTP</sequence>
<protein>
    <submittedName>
        <fullName evidence="1">Uncharacterized protein</fullName>
    </submittedName>
</protein>
<name>A0ABR9ZPJ0_9FIRM</name>
<proteinExistence type="predicted"/>